<dbReference type="Proteomes" id="UP000692954">
    <property type="component" value="Unassembled WGS sequence"/>
</dbReference>
<reference evidence="1" key="1">
    <citation type="submission" date="2021-01" db="EMBL/GenBank/DDBJ databases">
        <authorList>
            <consortium name="Genoscope - CEA"/>
            <person name="William W."/>
        </authorList>
    </citation>
    <scope>NUCLEOTIDE SEQUENCE</scope>
</reference>
<sequence length="258" mass="30485">MFKLFQLKTSNFNFSAAVTNFSVSKQKLEIDSDDKLPNFSYDQIFILITGQSLKEQKNEESSAYEKLIKSQIKILVTHSKNHNNIVYNSIICHLISSSFHINQIFLLRGQMKTFLQFLCNSSGNSNYFDPLSFQQSIGFLNSRLNMIVQQKLIFLGKKFKLSIVMHQPILLQANFFLLIQIYQLEEHLQLIIYYQINNLKKLILMIQQLSLVQKVQILIIEILYLRQLWNLFLFVFLYQIIQLCKQLEDLKKLIIFLR</sequence>
<proteinExistence type="predicted"/>
<protein>
    <submittedName>
        <fullName evidence="1">Uncharacterized protein</fullName>
    </submittedName>
</protein>
<name>A0A8S1RPN9_9CILI</name>
<organism evidence="1 2">
    <name type="scientific">Paramecium sonneborni</name>
    <dbReference type="NCBI Taxonomy" id="65129"/>
    <lineage>
        <taxon>Eukaryota</taxon>
        <taxon>Sar</taxon>
        <taxon>Alveolata</taxon>
        <taxon>Ciliophora</taxon>
        <taxon>Intramacronucleata</taxon>
        <taxon>Oligohymenophorea</taxon>
        <taxon>Peniculida</taxon>
        <taxon>Parameciidae</taxon>
        <taxon>Paramecium</taxon>
    </lineage>
</organism>
<keyword evidence="2" id="KW-1185">Reference proteome</keyword>
<comment type="caution">
    <text evidence="1">The sequence shown here is derived from an EMBL/GenBank/DDBJ whole genome shotgun (WGS) entry which is preliminary data.</text>
</comment>
<evidence type="ECO:0000313" key="2">
    <source>
        <dbReference type="Proteomes" id="UP000692954"/>
    </source>
</evidence>
<dbReference type="AlphaFoldDB" id="A0A8S1RPN9"/>
<dbReference type="EMBL" id="CAJJDN010000219">
    <property type="protein sequence ID" value="CAD8129367.1"/>
    <property type="molecule type" value="Genomic_DNA"/>
</dbReference>
<evidence type="ECO:0000313" key="1">
    <source>
        <dbReference type="EMBL" id="CAD8129367.1"/>
    </source>
</evidence>
<accession>A0A8S1RPN9</accession>
<gene>
    <name evidence="1" type="ORF">PSON_ATCC_30995.1.T2190009</name>
</gene>